<feature type="transmembrane region" description="Helical" evidence="4">
    <location>
        <begin position="827"/>
        <end position="850"/>
    </location>
</feature>
<proteinExistence type="predicted"/>
<evidence type="ECO:0000313" key="5">
    <source>
        <dbReference type="EMBL" id="KAF0744589.1"/>
    </source>
</evidence>
<sequence length="1514" mass="168249">MSIPDKYALSGLPKWLWLVGRDFDWQIGLGRISQLRREQQRKEGRRAEFLLAGYLNIRLSSPHRGILAVLSTYSFGALVNPSFSWVPSMNRICMNCPVEVQSVVDWPSQLANVGIDTSKLSSSTCTFDAVYVSIVYPSQWTNVNDSILCSVNNIAASCVADTTRSSAAFKLTKDMVSSLLKSTSNTFKLLNLNSPTVMTDKPYSSNGTLGVNVTNIKPDCMMNQNGGGNTANMTIIKVVSLQANQSFIPGSMNATITATSAKMGALSTLYINAVSSAAIPTPANFTLYSLLNKTLFLNTFSASISTISVSIMGKTFPTQFNRMADVSDLYGLSFVYKGDPLAQNVNFTITMSNVTNPSATNGSVKEVTLYVRDLNRNPLTSVENVSFVGVDTERFESAYNTYDLVSTILFGVALIIALCVVRQHGLGFTAATCWTDLVSISVVLGLACGVAAFLLWIVYPSAVFVFLYAAQYFFNTNMIVSLCFHWASVLRLQLFRKLTLKSPALYWYIFILAVLAGSLLTCLILFSSKLDCVYSNPVTGSLRMRSLNSSPPSAIGNEVLDSLAMCSMNGYYMLIALGLIIFTVFLISLGGSVMVKGRKLMLNDALPIEAQSAMRKALTIFYCIIASTVVIYVIAVVIYIASYIISKTIENDYRYSGRVAVSGVSDGSRVSTVVWYLFTIWLPQCVPPVLLLFLHYTPNQDDARGTSVADDNGTKPSQITTPGSDRVGELTAFSANVTQSHRRFLNRTATFLEDSANKLHVIVKLKVPEGSLTRRVYVTLDYCTLKAVSLVSPKHKEWKFVEGTERVQVHESEDPQFRSSTLGMVNVPFVAVLSVPVAGLAANTLLRFIVHAEDENKESEFAPILEFVTTPQAVMDAASHSQALTVRAAEESEMTLPELLEQRTHHHSYVAKMLQSSELHVTTVLMDSIGPEAPLSHHNMGNIVRYFQFEPTNGDAGLVVEDLKESRFCNLIPRQFLECLAVERADDVDQAKEDLQAFLSIKKDRVDGGFYNQILQTIQEEGDYNLTKVWLEDRLQRRKEYLSKIRKNVQFLVQRDKQKQYFKASVDKKTEELKFVPVNLHVEDMLVGPADAFVNEEKRRMSNEVRTYDFTTVGAMAAHCYKFKSGGLMSLQNKLGKMMSKHETTDVPWDEQSRHIVDLTWFIKIRKDVCFSQALTALVASFVRKVEMALQHSNPHVGDMMLLQWSELGFLFQVESLLSTHGNEIGMIEDMSVALDMLSVVAFRLVDTKDKPNSRFSFRKKPVTSSSEDGVVQKVKLQELPQASHAKPGQVKYVVTLQVQCGDFELPQRLANGGEISVFPVLFTQGINEMQTIANNTERAKTELQDTINIKNLQPVEEYSRRYISWIRLQTPQDVADGGFAREDEVDKLLSTLRSSVEEAASSLVKTKRTDILTKSSDLCREMGGGRVTICKSAKDRTAMSVTLEQGRLLMKYHGMGFDKFAPTVAAMRSKGVRIENALKNTGKKQFAFNKLQRYAMPEDYRCPENVGGSGNIS</sequence>
<dbReference type="GO" id="GO:0016316">
    <property type="term" value="F:phosphatidylinositol-3,4-bisphosphate 4-phosphatase activity"/>
    <property type="evidence" value="ECO:0007669"/>
    <property type="project" value="InterPro"/>
</dbReference>
<evidence type="ECO:0000256" key="2">
    <source>
        <dbReference type="ARBA" id="ARBA00023098"/>
    </source>
</evidence>
<dbReference type="VEuPathDB" id="FungiDB:AeMF1_009468"/>
<accession>A0A6G0XVU5</accession>
<dbReference type="InterPro" id="IPR039034">
    <property type="entry name" value="INPP4"/>
</dbReference>
<dbReference type="PANTHER" id="PTHR12187:SF11">
    <property type="entry name" value="PHOSPHATIDYLINOSITOL-3,4-BISPHOSPHATE 4-PHOSPHATASE"/>
    <property type="match status" value="1"/>
</dbReference>
<evidence type="ECO:0000256" key="1">
    <source>
        <dbReference type="ARBA" id="ARBA00022801"/>
    </source>
</evidence>
<keyword evidence="4" id="KW-0472">Membrane</keyword>
<feature type="transmembrane region" description="Helical" evidence="4">
    <location>
        <begin position="571"/>
        <end position="595"/>
    </location>
</feature>
<keyword evidence="4" id="KW-1133">Transmembrane helix</keyword>
<keyword evidence="4" id="KW-0812">Transmembrane</keyword>
<reference evidence="5 6" key="1">
    <citation type="submission" date="2019-07" db="EMBL/GenBank/DDBJ databases">
        <title>Genomics analysis of Aphanomyces spp. identifies a new class of oomycete effector associated with host adaptation.</title>
        <authorList>
            <person name="Gaulin E."/>
        </authorList>
    </citation>
    <scope>NUCLEOTIDE SEQUENCE [LARGE SCALE GENOMIC DNA]</scope>
    <source>
        <strain evidence="5 6">ATCC 201684</strain>
    </source>
</reference>
<dbReference type="PANTHER" id="PTHR12187">
    <property type="entry name" value="AGAP000124-PA"/>
    <property type="match status" value="1"/>
</dbReference>
<evidence type="ECO:0000313" key="6">
    <source>
        <dbReference type="Proteomes" id="UP000481153"/>
    </source>
</evidence>
<feature type="transmembrane region" description="Helical" evidence="4">
    <location>
        <begin position="673"/>
        <end position="694"/>
    </location>
</feature>
<feature type="transmembrane region" description="Helical" evidence="4">
    <location>
        <begin position="620"/>
        <end position="645"/>
    </location>
</feature>
<keyword evidence="6" id="KW-1185">Reference proteome</keyword>
<comment type="caution">
    <text evidence="5">The sequence shown here is derived from an EMBL/GenBank/DDBJ whole genome shotgun (WGS) entry which is preliminary data.</text>
</comment>
<dbReference type="EMBL" id="VJMJ01000009">
    <property type="protein sequence ID" value="KAF0744589.1"/>
    <property type="molecule type" value="Genomic_DNA"/>
</dbReference>
<evidence type="ECO:0008006" key="7">
    <source>
        <dbReference type="Google" id="ProtNLM"/>
    </source>
</evidence>
<feature type="region of interest" description="Disordered" evidence="3">
    <location>
        <begin position="704"/>
        <end position="724"/>
    </location>
</feature>
<evidence type="ECO:0000256" key="3">
    <source>
        <dbReference type="SAM" id="MobiDB-lite"/>
    </source>
</evidence>
<organism evidence="5 6">
    <name type="scientific">Aphanomyces euteiches</name>
    <dbReference type="NCBI Taxonomy" id="100861"/>
    <lineage>
        <taxon>Eukaryota</taxon>
        <taxon>Sar</taxon>
        <taxon>Stramenopiles</taxon>
        <taxon>Oomycota</taxon>
        <taxon>Saprolegniomycetes</taxon>
        <taxon>Saprolegniales</taxon>
        <taxon>Verrucalvaceae</taxon>
        <taxon>Aphanomyces</taxon>
    </lineage>
</organism>
<feature type="transmembrane region" description="Helical" evidence="4">
    <location>
        <begin position="465"/>
        <end position="484"/>
    </location>
</feature>
<feature type="transmembrane region" description="Helical" evidence="4">
    <location>
        <begin position="404"/>
        <end position="421"/>
    </location>
</feature>
<gene>
    <name evidence="5" type="ORF">Ae201684_001058</name>
</gene>
<evidence type="ECO:0000256" key="4">
    <source>
        <dbReference type="SAM" id="Phobius"/>
    </source>
</evidence>
<keyword evidence="2" id="KW-0443">Lipid metabolism</keyword>
<name>A0A6G0XVU5_9STRA</name>
<feature type="compositionally biased region" description="Polar residues" evidence="3">
    <location>
        <begin position="714"/>
        <end position="723"/>
    </location>
</feature>
<keyword evidence="1" id="KW-0378">Hydrolase</keyword>
<feature type="transmembrane region" description="Helical" evidence="4">
    <location>
        <begin position="433"/>
        <end position="459"/>
    </location>
</feature>
<dbReference type="GO" id="GO:0005737">
    <property type="term" value="C:cytoplasm"/>
    <property type="evidence" value="ECO:0007669"/>
    <property type="project" value="TreeGrafter"/>
</dbReference>
<feature type="transmembrane region" description="Helical" evidence="4">
    <location>
        <begin position="505"/>
        <end position="526"/>
    </location>
</feature>
<dbReference type="Proteomes" id="UP000481153">
    <property type="component" value="Unassembled WGS sequence"/>
</dbReference>
<protein>
    <recommendedName>
        <fullName evidence="7">Inositol-3,4-bisphosphate 4-phosphatase</fullName>
    </recommendedName>
</protein>